<accession>A0A7G8PHR3</accession>
<dbReference type="InterPro" id="IPR002525">
    <property type="entry name" value="Transp_IS110-like_N"/>
</dbReference>
<evidence type="ECO:0000313" key="4">
    <source>
        <dbReference type="Proteomes" id="UP000515498"/>
    </source>
</evidence>
<evidence type="ECO:0000259" key="2">
    <source>
        <dbReference type="Pfam" id="PF02371"/>
    </source>
</evidence>
<dbReference type="Pfam" id="PF02371">
    <property type="entry name" value="Transposase_20"/>
    <property type="match status" value="1"/>
</dbReference>
<dbReference type="AlphaFoldDB" id="A0A7G8PHR3"/>
<reference evidence="3 4" key="1">
    <citation type="submission" date="2020-07" db="EMBL/GenBank/DDBJ databases">
        <title>Draft genome sequence of four isobutane-metabolizing strains capable of cometabolically degrading diverse ether contaminants.</title>
        <authorList>
            <person name="Chen W."/>
            <person name="Faulkner N."/>
            <person name="Smith C."/>
            <person name="Hyman M."/>
        </authorList>
    </citation>
    <scope>NUCLEOTIDE SEQUENCE [LARGE SCALE GENOMIC DNA]</scope>
    <source>
        <strain evidence="3 4">2A</strain>
    </source>
</reference>
<gene>
    <name evidence="3" type="ORF">HZU40_06095</name>
</gene>
<organism evidence="3 4">
    <name type="scientific">Mycolicibacterium fluoranthenivorans</name>
    <dbReference type="NCBI Taxonomy" id="258505"/>
    <lineage>
        <taxon>Bacteria</taxon>
        <taxon>Bacillati</taxon>
        <taxon>Actinomycetota</taxon>
        <taxon>Actinomycetes</taxon>
        <taxon>Mycobacteriales</taxon>
        <taxon>Mycobacteriaceae</taxon>
        <taxon>Mycolicibacterium</taxon>
    </lineage>
</organism>
<dbReference type="Pfam" id="PF01548">
    <property type="entry name" value="DEDD_Tnp_IS110"/>
    <property type="match status" value="1"/>
</dbReference>
<dbReference type="InterPro" id="IPR047650">
    <property type="entry name" value="Transpos_IS110"/>
</dbReference>
<evidence type="ECO:0000259" key="1">
    <source>
        <dbReference type="Pfam" id="PF01548"/>
    </source>
</evidence>
<dbReference type="GO" id="GO:0004803">
    <property type="term" value="F:transposase activity"/>
    <property type="evidence" value="ECO:0007669"/>
    <property type="project" value="InterPro"/>
</dbReference>
<dbReference type="RefSeq" id="WP_187097880.1">
    <property type="nucleotide sequence ID" value="NZ_CP059894.1"/>
</dbReference>
<dbReference type="GO" id="GO:0006313">
    <property type="term" value="P:DNA transposition"/>
    <property type="evidence" value="ECO:0007669"/>
    <property type="project" value="InterPro"/>
</dbReference>
<name>A0A7G8PHR3_9MYCO</name>
<dbReference type="KEGG" id="mflu:HZU40_06095"/>
<sequence>MTIVAHSHPFVIGVDTHARTHTLSVLVAATGELVATEQFPATGAGMDRAVAWAARRTDGERATLWVIEGVATYGTHLASAAKRAGYEVVEAAAMNARANRGTGKSDSVDARRIAASVLSLEPEQLRRPRSDEGIRAALRILVTAREHMTTERTATVNALTALLRVANLGVDARRPLTVSQIGEVARWRTRVEDLATITARAEAVRLAKRVVDLNEQLATNHTQMIDLIHASKASALLDKTGIGPVTVAVIYTAWSHAGRVRSEAAFAALAGVNPIPASSGNTVRHRLNRGGDRRLNRALHMAVVTRMTHDPDTKAYVERRRAEGRTTKEIRRCLKRYLARHLYRTLENLHAEPDANPQAA</sequence>
<protein>
    <submittedName>
        <fullName evidence="3">IS110 family transposase</fullName>
    </submittedName>
</protein>
<feature type="domain" description="Transposase IS110-like N-terminal" evidence="1">
    <location>
        <begin position="12"/>
        <end position="164"/>
    </location>
</feature>
<evidence type="ECO:0000313" key="3">
    <source>
        <dbReference type="EMBL" id="QNJ93879.1"/>
    </source>
</evidence>
<dbReference type="Proteomes" id="UP000515498">
    <property type="component" value="Chromosome"/>
</dbReference>
<dbReference type="PANTHER" id="PTHR33055">
    <property type="entry name" value="TRANSPOSASE FOR INSERTION SEQUENCE ELEMENT IS1111A"/>
    <property type="match status" value="1"/>
</dbReference>
<dbReference type="GO" id="GO:0003677">
    <property type="term" value="F:DNA binding"/>
    <property type="evidence" value="ECO:0007669"/>
    <property type="project" value="InterPro"/>
</dbReference>
<dbReference type="PANTHER" id="PTHR33055:SF16">
    <property type="entry name" value="TRANSPOSASE FOR INSERTION SEQUENCE ELEMENT IS1547"/>
    <property type="match status" value="1"/>
</dbReference>
<dbReference type="EMBL" id="CP059894">
    <property type="protein sequence ID" value="QNJ93879.1"/>
    <property type="molecule type" value="Genomic_DNA"/>
</dbReference>
<feature type="domain" description="Transposase IS116/IS110/IS902 C-terminal" evidence="2">
    <location>
        <begin position="235"/>
        <end position="317"/>
    </location>
</feature>
<proteinExistence type="predicted"/>
<dbReference type="InterPro" id="IPR003346">
    <property type="entry name" value="Transposase_20"/>
</dbReference>
<dbReference type="NCBIfam" id="NF033542">
    <property type="entry name" value="transpos_IS110"/>
    <property type="match status" value="1"/>
</dbReference>